<dbReference type="InterPro" id="IPR005263">
    <property type="entry name" value="DapA"/>
</dbReference>
<feature type="site" description="Part of a proton relay during catalysis" evidence="12">
    <location>
        <position position="64"/>
    </location>
</feature>
<comment type="similarity">
    <text evidence="3 12 13">Belongs to the DapA family.</text>
</comment>
<feature type="active site" description="Schiff-base intermediate with substrate" evidence="12 14">
    <location>
        <position position="183"/>
    </location>
</feature>
<dbReference type="SMART" id="SM01130">
    <property type="entry name" value="DHDPS"/>
    <property type="match status" value="1"/>
</dbReference>
<evidence type="ECO:0000256" key="5">
    <source>
        <dbReference type="ARBA" id="ARBA00022490"/>
    </source>
</evidence>
<evidence type="ECO:0000313" key="17">
    <source>
        <dbReference type="Proteomes" id="UP000190675"/>
    </source>
</evidence>
<comment type="catalytic activity">
    <reaction evidence="11 12">
        <text>L-aspartate 4-semialdehyde + pyruvate = (2S,4S)-4-hydroxy-2,3,4,5-tetrahydrodipicolinate + H2O + H(+)</text>
        <dbReference type="Rhea" id="RHEA:34171"/>
        <dbReference type="ChEBI" id="CHEBI:15361"/>
        <dbReference type="ChEBI" id="CHEBI:15377"/>
        <dbReference type="ChEBI" id="CHEBI:15378"/>
        <dbReference type="ChEBI" id="CHEBI:67139"/>
        <dbReference type="ChEBI" id="CHEBI:537519"/>
        <dbReference type="EC" id="4.3.3.7"/>
    </reaction>
</comment>
<dbReference type="PANTHER" id="PTHR12128:SF66">
    <property type="entry name" value="4-HYDROXY-2-OXOGLUTARATE ALDOLASE, MITOCHONDRIAL"/>
    <property type="match status" value="1"/>
</dbReference>
<accession>A0A1M5HI80</accession>
<dbReference type="PANTHER" id="PTHR12128">
    <property type="entry name" value="DIHYDRODIPICOLINATE SYNTHASE"/>
    <property type="match status" value="1"/>
</dbReference>
<dbReference type="HAMAP" id="MF_00418">
    <property type="entry name" value="DapA"/>
    <property type="match status" value="1"/>
</dbReference>
<feature type="binding site" evidence="12 15">
    <location>
        <position position="225"/>
    </location>
    <ligand>
        <name>pyruvate</name>
        <dbReference type="ChEBI" id="CHEBI:15361"/>
    </ligand>
</feature>
<dbReference type="UniPathway" id="UPA00034">
    <property type="reaction ID" value="UER00017"/>
</dbReference>
<evidence type="ECO:0000256" key="1">
    <source>
        <dbReference type="ARBA" id="ARBA00003294"/>
    </source>
</evidence>
<dbReference type="PIRSF" id="PIRSF001365">
    <property type="entry name" value="DHDPS"/>
    <property type="match status" value="1"/>
</dbReference>
<evidence type="ECO:0000256" key="2">
    <source>
        <dbReference type="ARBA" id="ARBA00005120"/>
    </source>
</evidence>
<proteinExistence type="inferred from homology"/>
<comment type="pathway">
    <text evidence="2 12">Amino-acid biosynthesis; L-lysine biosynthesis via DAP pathway; (S)-tetrahydrodipicolinate from L-aspartate: step 3/4.</text>
</comment>
<feature type="binding site" evidence="12 15">
    <location>
        <position position="65"/>
    </location>
    <ligand>
        <name>pyruvate</name>
        <dbReference type="ChEBI" id="CHEBI:15361"/>
    </ligand>
</feature>
<keyword evidence="10 12" id="KW-0704">Schiff base</keyword>
<feature type="active site" description="Proton donor/acceptor" evidence="12 14">
    <location>
        <position position="155"/>
    </location>
</feature>
<dbReference type="NCBIfam" id="TIGR00674">
    <property type="entry name" value="dapA"/>
    <property type="match status" value="1"/>
</dbReference>
<evidence type="ECO:0000256" key="6">
    <source>
        <dbReference type="ARBA" id="ARBA00022605"/>
    </source>
</evidence>
<dbReference type="RefSeq" id="WP_079564830.1">
    <property type="nucleotide sequence ID" value="NZ_LT670818.1"/>
</dbReference>
<evidence type="ECO:0000256" key="9">
    <source>
        <dbReference type="ARBA" id="ARBA00023239"/>
    </source>
</evidence>
<dbReference type="OrthoDB" id="9782828at2"/>
<dbReference type="AlphaFoldDB" id="A0A1M5HI80"/>
<dbReference type="Pfam" id="PF00701">
    <property type="entry name" value="DHDPS"/>
    <property type="match status" value="1"/>
</dbReference>
<feature type="site" description="Part of a proton relay during catalysis" evidence="12">
    <location>
        <position position="129"/>
    </location>
</feature>
<dbReference type="GO" id="GO:0009089">
    <property type="term" value="P:lysine biosynthetic process via diaminopimelate"/>
    <property type="evidence" value="ECO:0007669"/>
    <property type="project" value="UniProtKB-UniRule"/>
</dbReference>
<evidence type="ECO:0000256" key="14">
    <source>
        <dbReference type="PIRSR" id="PIRSR001365-1"/>
    </source>
</evidence>
<dbReference type="InterPro" id="IPR020625">
    <property type="entry name" value="Schiff_base-form_aldolases_AS"/>
</dbReference>
<evidence type="ECO:0000256" key="15">
    <source>
        <dbReference type="PIRSR" id="PIRSR001365-2"/>
    </source>
</evidence>
<gene>
    <name evidence="12" type="primary">dapA</name>
    <name evidence="16" type="ORF">SAMN05444169_0837</name>
</gene>
<evidence type="ECO:0000256" key="7">
    <source>
        <dbReference type="ARBA" id="ARBA00022915"/>
    </source>
</evidence>
<keyword evidence="7 12" id="KW-0220">Diaminopimelate biosynthesis</keyword>
<evidence type="ECO:0000256" key="10">
    <source>
        <dbReference type="ARBA" id="ARBA00023270"/>
    </source>
</evidence>
<comment type="function">
    <text evidence="1 12">Catalyzes the condensation of (S)-aspartate-beta-semialdehyde [(S)-ASA] and pyruvate to 4-hydroxy-tetrahydrodipicolinate (HTPA).</text>
</comment>
<reference evidence="16 17" key="1">
    <citation type="submission" date="2016-11" db="EMBL/GenBank/DDBJ databases">
        <authorList>
            <person name="Jaros S."/>
            <person name="Januszkiewicz K."/>
            <person name="Wedrychowicz H."/>
        </authorList>
    </citation>
    <scope>NUCLEOTIDE SEQUENCE [LARGE SCALE GENOMIC DNA]</scope>
    <source>
        <strain evidence="16 17">GAS242</strain>
    </source>
</reference>
<dbReference type="GO" id="GO:0019877">
    <property type="term" value="P:diaminopimelate biosynthetic process"/>
    <property type="evidence" value="ECO:0007669"/>
    <property type="project" value="UniProtKB-UniRule"/>
</dbReference>
<dbReference type="CDD" id="cd00950">
    <property type="entry name" value="DHDPS"/>
    <property type="match status" value="1"/>
</dbReference>
<dbReference type="PRINTS" id="PR00146">
    <property type="entry name" value="DHPICSNTHASE"/>
</dbReference>
<name>A0A1M5HI80_9BRAD</name>
<dbReference type="PROSITE" id="PS00666">
    <property type="entry name" value="DHDPS_2"/>
    <property type="match status" value="1"/>
</dbReference>
<evidence type="ECO:0000256" key="4">
    <source>
        <dbReference type="ARBA" id="ARBA00012086"/>
    </source>
</evidence>
<dbReference type="Gene3D" id="3.20.20.70">
    <property type="entry name" value="Aldolase class I"/>
    <property type="match status" value="1"/>
</dbReference>
<evidence type="ECO:0000256" key="3">
    <source>
        <dbReference type="ARBA" id="ARBA00007592"/>
    </source>
</evidence>
<dbReference type="InterPro" id="IPR002220">
    <property type="entry name" value="DapA-like"/>
</dbReference>
<keyword evidence="8 12" id="KW-0457">Lysine biosynthesis</keyword>
<dbReference type="Proteomes" id="UP000190675">
    <property type="component" value="Chromosome I"/>
</dbReference>
<dbReference type="InterPro" id="IPR013785">
    <property type="entry name" value="Aldolase_TIM"/>
</dbReference>
<organism evidence="16 17">
    <name type="scientific">Bradyrhizobium erythrophlei</name>
    <dbReference type="NCBI Taxonomy" id="1437360"/>
    <lineage>
        <taxon>Bacteria</taxon>
        <taxon>Pseudomonadati</taxon>
        <taxon>Pseudomonadota</taxon>
        <taxon>Alphaproteobacteria</taxon>
        <taxon>Hyphomicrobiales</taxon>
        <taxon>Nitrobacteraceae</taxon>
        <taxon>Bradyrhizobium</taxon>
    </lineage>
</organism>
<evidence type="ECO:0000256" key="12">
    <source>
        <dbReference type="HAMAP-Rule" id="MF_00418"/>
    </source>
</evidence>
<keyword evidence="9 12" id="KW-0456">Lyase</keyword>
<keyword evidence="5 12" id="KW-0963">Cytoplasm</keyword>
<comment type="subunit">
    <text evidence="12">Homotetramer; dimer of dimers.</text>
</comment>
<evidence type="ECO:0000256" key="13">
    <source>
        <dbReference type="PIRNR" id="PIRNR001365"/>
    </source>
</evidence>
<evidence type="ECO:0000256" key="11">
    <source>
        <dbReference type="ARBA" id="ARBA00047836"/>
    </source>
</evidence>
<evidence type="ECO:0000313" key="16">
    <source>
        <dbReference type="EMBL" id="SHG15598.1"/>
    </source>
</evidence>
<evidence type="ECO:0000256" key="8">
    <source>
        <dbReference type="ARBA" id="ARBA00023154"/>
    </source>
</evidence>
<dbReference type="SUPFAM" id="SSF51569">
    <property type="entry name" value="Aldolase"/>
    <property type="match status" value="1"/>
</dbReference>
<dbReference type="GO" id="GO:0008840">
    <property type="term" value="F:4-hydroxy-tetrahydrodipicolinate synthase activity"/>
    <property type="evidence" value="ECO:0007669"/>
    <property type="project" value="UniProtKB-UniRule"/>
</dbReference>
<protein>
    <recommendedName>
        <fullName evidence="4 12">4-hydroxy-tetrahydrodipicolinate synthase</fullName>
        <shortName evidence="12">HTPA synthase</shortName>
        <ecNumber evidence="4 12">4.3.3.7</ecNumber>
    </recommendedName>
</protein>
<comment type="caution">
    <text evidence="12">Was originally thought to be a dihydrodipicolinate synthase (DHDPS), catalyzing the condensation of (S)-aspartate-beta-semialdehyde [(S)-ASA] and pyruvate to dihydrodipicolinate (DHDP). However, it was shown in E.coli that the product of the enzymatic reaction is not dihydrodipicolinate but in fact (4S)-4-hydroxy-2,3,4,5-tetrahydro-(2S)-dipicolinic acid (HTPA), and that the consecutive dehydration reaction leading to DHDP is not spontaneous but catalyzed by DapB.</text>
</comment>
<sequence length="319" mass="34612">MNDPQTSGLRTSGLQASDLQASLHGLWLPLITPFRNGALDEASLRRLVRHYAALPINGLVLAATTGEGLTLTPEETGQLVFAVRDEAGKVSNLPVLLGLSGSNTGALLDTLDQTASWPIDGYLISCPYYSRPSQRGLELHFRALADRAAHPVALYNIPYRTGVNLGNEAMLRLADHPNIIGLKDCCADRDQSLELLRRRGQNFALLTGEDAQYFDALSDGADGGIVATAHVETGIFAEIYKLQSGGDHDAALAPWRSVADLTKLLFSEPSPAPIKHWLWRTGLIDSAEVRLPMTEVSAELAARIDREIERRKKASTRAA</sequence>
<comment type="subcellular location">
    <subcellularLocation>
        <location evidence="12">Cytoplasm</location>
    </subcellularLocation>
</comment>
<dbReference type="EC" id="4.3.3.7" evidence="4 12"/>
<dbReference type="GO" id="GO:0005737">
    <property type="term" value="C:cytoplasm"/>
    <property type="evidence" value="ECO:0007669"/>
    <property type="project" value="UniProtKB-SubCell"/>
</dbReference>
<keyword evidence="6 12" id="KW-0028">Amino-acid biosynthesis</keyword>
<dbReference type="EMBL" id="LT670818">
    <property type="protein sequence ID" value="SHG15598.1"/>
    <property type="molecule type" value="Genomic_DNA"/>
</dbReference>